<name>A0A6G1JSK9_9PLEO</name>
<evidence type="ECO:0000256" key="1">
    <source>
        <dbReference type="SAM" id="Phobius"/>
    </source>
</evidence>
<keyword evidence="3" id="KW-1185">Reference proteome</keyword>
<keyword evidence="1" id="KW-0812">Transmembrane</keyword>
<dbReference type="OrthoDB" id="10644761at2759"/>
<organism evidence="2 3">
    <name type="scientific">Pleomassaria siparia CBS 279.74</name>
    <dbReference type="NCBI Taxonomy" id="1314801"/>
    <lineage>
        <taxon>Eukaryota</taxon>
        <taxon>Fungi</taxon>
        <taxon>Dikarya</taxon>
        <taxon>Ascomycota</taxon>
        <taxon>Pezizomycotina</taxon>
        <taxon>Dothideomycetes</taxon>
        <taxon>Pleosporomycetidae</taxon>
        <taxon>Pleosporales</taxon>
        <taxon>Pleomassariaceae</taxon>
        <taxon>Pleomassaria</taxon>
    </lineage>
</organism>
<keyword evidence="1" id="KW-1133">Transmembrane helix</keyword>
<protein>
    <submittedName>
        <fullName evidence="2">Uncharacterized protein</fullName>
    </submittedName>
</protein>
<dbReference type="EMBL" id="MU005787">
    <property type="protein sequence ID" value="KAF2703538.1"/>
    <property type="molecule type" value="Genomic_DNA"/>
</dbReference>
<dbReference type="Proteomes" id="UP000799428">
    <property type="component" value="Unassembled WGS sequence"/>
</dbReference>
<accession>A0A6G1JSK9</accession>
<reference evidence="2" key="1">
    <citation type="journal article" date="2020" name="Stud. Mycol.">
        <title>101 Dothideomycetes genomes: a test case for predicting lifestyles and emergence of pathogens.</title>
        <authorList>
            <person name="Haridas S."/>
            <person name="Albert R."/>
            <person name="Binder M."/>
            <person name="Bloem J."/>
            <person name="Labutti K."/>
            <person name="Salamov A."/>
            <person name="Andreopoulos B."/>
            <person name="Baker S."/>
            <person name="Barry K."/>
            <person name="Bills G."/>
            <person name="Bluhm B."/>
            <person name="Cannon C."/>
            <person name="Castanera R."/>
            <person name="Culley D."/>
            <person name="Daum C."/>
            <person name="Ezra D."/>
            <person name="Gonzalez J."/>
            <person name="Henrissat B."/>
            <person name="Kuo A."/>
            <person name="Liang C."/>
            <person name="Lipzen A."/>
            <person name="Lutzoni F."/>
            <person name="Magnuson J."/>
            <person name="Mondo S."/>
            <person name="Nolan M."/>
            <person name="Ohm R."/>
            <person name="Pangilinan J."/>
            <person name="Park H.-J."/>
            <person name="Ramirez L."/>
            <person name="Alfaro M."/>
            <person name="Sun H."/>
            <person name="Tritt A."/>
            <person name="Yoshinaga Y."/>
            <person name="Zwiers L.-H."/>
            <person name="Turgeon B."/>
            <person name="Goodwin S."/>
            <person name="Spatafora J."/>
            <person name="Crous P."/>
            <person name="Grigoriev I."/>
        </authorList>
    </citation>
    <scope>NUCLEOTIDE SEQUENCE</scope>
    <source>
        <strain evidence="2">CBS 279.74</strain>
    </source>
</reference>
<evidence type="ECO:0000313" key="2">
    <source>
        <dbReference type="EMBL" id="KAF2703538.1"/>
    </source>
</evidence>
<sequence length="146" mass="15863">MTMTSSHILLTTLATSRRPAATALSSSTKTNNTIATTATSIPDTHIPTSTPTSLPHRSSSDGFSLATLAGILAAIALLLIVVFALGFMLRKHKRKAYRKMIEESTTSKSKTEAQRGIVVTKTIESRESWAKGNENKVRFEVERGKM</sequence>
<keyword evidence="1" id="KW-0472">Membrane</keyword>
<proteinExistence type="predicted"/>
<dbReference type="AlphaFoldDB" id="A0A6G1JSK9"/>
<gene>
    <name evidence="2" type="ORF">K504DRAFT_463592</name>
</gene>
<feature type="transmembrane region" description="Helical" evidence="1">
    <location>
        <begin position="63"/>
        <end position="89"/>
    </location>
</feature>
<evidence type="ECO:0000313" key="3">
    <source>
        <dbReference type="Proteomes" id="UP000799428"/>
    </source>
</evidence>